<keyword evidence="1 3" id="KW-0378">Hydrolase</keyword>
<evidence type="ECO:0000256" key="1">
    <source>
        <dbReference type="ARBA" id="ARBA00022801"/>
    </source>
</evidence>
<dbReference type="EMBL" id="QHLY01000008">
    <property type="protein sequence ID" value="PXA70314.1"/>
    <property type="molecule type" value="Genomic_DNA"/>
</dbReference>
<protein>
    <submittedName>
        <fullName evidence="3">Alpha/beta hydrolase</fullName>
    </submittedName>
</protein>
<dbReference type="SUPFAM" id="SSF53474">
    <property type="entry name" value="alpha/beta-Hydrolases"/>
    <property type="match status" value="1"/>
</dbReference>
<dbReference type="RefSeq" id="WP_110126344.1">
    <property type="nucleotide sequence ID" value="NZ_QHLY01000008.1"/>
</dbReference>
<dbReference type="OrthoDB" id="3181909at2"/>
<dbReference type="Proteomes" id="UP000246722">
    <property type="component" value="Unassembled WGS sequence"/>
</dbReference>
<organism evidence="3 4">
    <name type="scientific">Cryobacterium arcticum</name>
    <dbReference type="NCBI Taxonomy" id="670052"/>
    <lineage>
        <taxon>Bacteria</taxon>
        <taxon>Bacillati</taxon>
        <taxon>Actinomycetota</taxon>
        <taxon>Actinomycetes</taxon>
        <taxon>Micrococcales</taxon>
        <taxon>Microbacteriaceae</taxon>
        <taxon>Cryobacterium</taxon>
    </lineage>
</organism>
<dbReference type="Gene3D" id="3.40.50.1820">
    <property type="entry name" value="alpha/beta hydrolase"/>
    <property type="match status" value="1"/>
</dbReference>
<evidence type="ECO:0000259" key="2">
    <source>
        <dbReference type="Pfam" id="PF07859"/>
    </source>
</evidence>
<dbReference type="InterPro" id="IPR013094">
    <property type="entry name" value="AB_hydrolase_3"/>
</dbReference>
<gene>
    <name evidence="3" type="ORF">CTB96_07660</name>
</gene>
<comment type="caution">
    <text evidence="3">The sequence shown here is derived from an EMBL/GenBank/DDBJ whole genome shotgun (WGS) entry which is preliminary data.</text>
</comment>
<dbReference type="AlphaFoldDB" id="A0A317ZSX2"/>
<dbReference type="GO" id="GO:0016787">
    <property type="term" value="F:hydrolase activity"/>
    <property type="evidence" value="ECO:0007669"/>
    <property type="project" value="UniProtKB-KW"/>
</dbReference>
<reference evidence="3 4" key="1">
    <citation type="submission" date="2018-05" db="EMBL/GenBank/DDBJ databases">
        <title>Genetic diversity of glacier-inhabiting Cryobacterium bacteria in China and description of Cryobacterium mengkeensis sp. nov. and Arthrobacter glacialis sp. nov.</title>
        <authorList>
            <person name="Liu Q."/>
            <person name="Xin Y.-H."/>
        </authorList>
    </citation>
    <scope>NUCLEOTIDE SEQUENCE [LARGE SCALE GENOMIC DNA]</scope>
    <source>
        <strain evidence="3 4">SK-1</strain>
    </source>
</reference>
<accession>A0A317ZSX2</accession>
<dbReference type="Pfam" id="PF07859">
    <property type="entry name" value="Abhydrolase_3"/>
    <property type="match status" value="1"/>
</dbReference>
<evidence type="ECO:0000313" key="4">
    <source>
        <dbReference type="Proteomes" id="UP000246722"/>
    </source>
</evidence>
<name>A0A317ZSX2_9MICO</name>
<feature type="domain" description="Alpha/beta hydrolase fold-3" evidence="2">
    <location>
        <begin position="31"/>
        <end position="249"/>
    </location>
</feature>
<dbReference type="InterPro" id="IPR050300">
    <property type="entry name" value="GDXG_lipolytic_enzyme"/>
</dbReference>
<dbReference type="PANTHER" id="PTHR48081:SF8">
    <property type="entry name" value="ALPHA_BETA HYDROLASE FOLD-3 DOMAIN-CONTAINING PROTEIN-RELATED"/>
    <property type="match status" value="1"/>
</dbReference>
<proteinExistence type="predicted"/>
<evidence type="ECO:0000313" key="3">
    <source>
        <dbReference type="EMBL" id="PXA70314.1"/>
    </source>
</evidence>
<sequence>MTDRLIPGPHGSVPVRIYPVQGAAHTTAPGLVWLHGGGFAHGDLDMPEADWVAGQLAARGIGVVSVFYRLAPEPESGRAGVHFPVPSDDVLAAFDWTLSHAAGLGLDPEAISLGGASAGGALAAAAAVRLRDSGRRLPAKVLLAYPTVHAVLPEPSAELAATLDELPEEFRFRADDVARMNLNFAGDPAALVDPHAFPGGHDLTGLPPTLILNSDRDSLRASGEAYAAELGAAGVDVTCLREDNTVHGHLNTPEHPGALASIETMAAWLLSTAESHVPSSTKEAS</sequence>
<dbReference type="InterPro" id="IPR029058">
    <property type="entry name" value="AB_hydrolase_fold"/>
</dbReference>
<dbReference type="PANTHER" id="PTHR48081">
    <property type="entry name" value="AB HYDROLASE SUPERFAMILY PROTEIN C4A8.06C"/>
    <property type="match status" value="1"/>
</dbReference>
<keyword evidence="4" id="KW-1185">Reference proteome</keyword>